<protein>
    <submittedName>
        <fullName evidence="2">Uncharacterized protein</fullName>
    </submittedName>
</protein>
<feature type="region of interest" description="Disordered" evidence="1">
    <location>
        <begin position="57"/>
        <end position="122"/>
    </location>
</feature>
<feature type="non-terminal residue" evidence="2">
    <location>
        <position position="190"/>
    </location>
</feature>
<organism evidence="2">
    <name type="scientific">marine metagenome</name>
    <dbReference type="NCBI Taxonomy" id="408172"/>
    <lineage>
        <taxon>unclassified sequences</taxon>
        <taxon>metagenomes</taxon>
        <taxon>ecological metagenomes</taxon>
    </lineage>
</organism>
<evidence type="ECO:0000313" key="2">
    <source>
        <dbReference type="EMBL" id="SVB86668.1"/>
    </source>
</evidence>
<accession>A0A382HH90</accession>
<reference evidence="2" key="1">
    <citation type="submission" date="2018-05" db="EMBL/GenBank/DDBJ databases">
        <authorList>
            <person name="Lanie J.A."/>
            <person name="Ng W.-L."/>
            <person name="Kazmierczak K.M."/>
            <person name="Andrzejewski T.M."/>
            <person name="Davidsen T.M."/>
            <person name="Wayne K.J."/>
            <person name="Tettelin H."/>
            <person name="Glass J.I."/>
            <person name="Rusch D."/>
            <person name="Podicherti R."/>
            <person name="Tsui H.-C.T."/>
            <person name="Winkler M.E."/>
        </authorList>
    </citation>
    <scope>NUCLEOTIDE SEQUENCE</scope>
</reference>
<evidence type="ECO:0000256" key="1">
    <source>
        <dbReference type="SAM" id="MobiDB-lite"/>
    </source>
</evidence>
<gene>
    <name evidence="2" type="ORF">METZ01_LOCUS239522</name>
</gene>
<dbReference type="EMBL" id="UINC01061270">
    <property type="protein sequence ID" value="SVB86668.1"/>
    <property type="molecule type" value="Genomic_DNA"/>
</dbReference>
<proteinExistence type="predicted"/>
<sequence length="190" mass="19047">MIDSALEGNMSDRHFGLPAVVSAILVVLIGLTACGGGAVPTVAPATAVPVVQPDPTATLPNPTAAPVEEGTTIPIPVPASMTPPSPTSAPADTPTPKPTDTPVPVPTATPRPVSAPTATSPPPSFDGTYILIVNQPSGETYTGKTINFKIGERDAAESTVWEQGGVDELNLTASNAAQGGGKQVPVITLA</sequence>
<feature type="compositionally biased region" description="Pro residues" evidence="1">
    <location>
        <begin position="75"/>
        <end position="109"/>
    </location>
</feature>
<feature type="compositionally biased region" description="Low complexity" evidence="1">
    <location>
        <begin position="57"/>
        <end position="66"/>
    </location>
</feature>
<dbReference type="AlphaFoldDB" id="A0A382HH90"/>
<name>A0A382HH90_9ZZZZ</name>